<reference evidence="1" key="1">
    <citation type="journal article" date="2023" name="IScience">
        <title>Live-bearing cockroach genome reveals convergent evolutionary mechanisms linked to viviparity in insects and beyond.</title>
        <authorList>
            <person name="Fouks B."/>
            <person name="Harrison M.C."/>
            <person name="Mikhailova A.A."/>
            <person name="Marchal E."/>
            <person name="English S."/>
            <person name="Carruthers M."/>
            <person name="Jennings E.C."/>
            <person name="Chiamaka E.L."/>
            <person name="Frigard R.A."/>
            <person name="Pippel M."/>
            <person name="Attardo G.M."/>
            <person name="Benoit J.B."/>
            <person name="Bornberg-Bauer E."/>
            <person name="Tobe S.S."/>
        </authorList>
    </citation>
    <scope>NUCLEOTIDE SEQUENCE</scope>
    <source>
        <strain evidence="1">Stay&amp;Tobe</strain>
    </source>
</reference>
<keyword evidence="2" id="KW-1185">Reference proteome</keyword>
<dbReference type="Proteomes" id="UP001233999">
    <property type="component" value="Unassembled WGS sequence"/>
</dbReference>
<evidence type="ECO:0000313" key="2">
    <source>
        <dbReference type="Proteomes" id="UP001233999"/>
    </source>
</evidence>
<protein>
    <submittedName>
        <fullName evidence="1">Uncharacterized protein</fullName>
    </submittedName>
</protein>
<sequence length="56" mass="6915">RHILIRTEGRTIIYWCLRFDMIYHSEASGCLRFDMIYHQRASGCLRFDMIYHQRSF</sequence>
<organism evidence="1 2">
    <name type="scientific">Diploptera punctata</name>
    <name type="common">Pacific beetle cockroach</name>
    <dbReference type="NCBI Taxonomy" id="6984"/>
    <lineage>
        <taxon>Eukaryota</taxon>
        <taxon>Metazoa</taxon>
        <taxon>Ecdysozoa</taxon>
        <taxon>Arthropoda</taxon>
        <taxon>Hexapoda</taxon>
        <taxon>Insecta</taxon>
        <taxon>Pterygota</taxon>
        <taxon>Neoptera</taxon>
        <taxon>Polyneoptera</taxon>
        <taxon>Dictyoptera</taxon>
        <taxon>Blattodea</taxon>
        <taxon>Blaberoidea</taxon>
        <taxon>Blaberidae</taxon>
        <taxon>Diplopterinae</taxon>
        <taxon>Diploptera</taxon>
    </lineage>
</organism>
<reference evidence="1" key="2">
    <citation type="submission" date="2023-05" db="EMBL/GenBank/DDBJ databases">
        <authorList>
            <person name="Fouks B."/>
        </authorList>
    </citation>
    <scope>NUCLEOTIDE SEQUENCE</scope>
    <source>
        <strain evidence="1">Stay&amp;Tobe</strain>
        <tissue evidence="1">Testes</tissue>
    </source>
</reference>
<proteinExistence type="predicted"/>
<dbReference type="EMBL" id="JASPKZ010008031">
    <property type="protein sequence ID" value="KAJ9581086.1"/>
    <property type="molecule type" value="Genomic_DNA"/>
</dbReference>
<evidence type="ECO:0000313" key="1">
    <source>
        <dbReference type="EMBL" id="KAJ9581086.1"/>
    </source>
</evidence>
<gene>
    <name evidence="1" type="ORF">L9F63_023735</name>
</gene>
<accession>A0AAD7ZIL5</accession>
<feature type="non-terminal residue" evidence="1">
    <location>
        <position position="1"/>
    </location>
</feature>
<feature type="non-terminal residue" evidence="1">
    <location>
        <position position="56"/>
    </location>
</feature>
<dbReference type="AlphaFoldDB" id="A0AAD7ZIL5"/>
<name>A0AAD7ZIL5_DIPPU</name>
<comment type="caution">
    <text evidence="1">The sequence shown here is derived from an EMBL/GenBank/DDBJ whole genome shotgun (WGS) entry which is preliminary data.</text>
</comment>